<protein>
    <submittedName>
        <fullName evidence="3">Uncharacterized protein</fullName>
    </submittedName>
</protein>
<evidence type="ECO:0000313" key="4">
    <source>
        <dbReference type="Proteomes" id="UP001153069"/>
    </source>
</evidence>
<dbReference type="AlphaFoldDB" id="A0A9N8HBQ2"/>
<proteinExistence type="predicted"/>
<gene>
    <name evidence="3" type="ORF">SEMRO_347_G123080.1</name>
</gene>
<dbReference type="OrthoDB" id="48097at2759"/>
<evidence type="ECO:0000313" key="3">
    <source>
        <dbReference type="EMBL" id="CAB9508451.1"/>
    </source>
</evidence>
<evidence type="ECO:0000256" key="1">
    <source>
        <dbReference type="SAM" id="Coils"/>
    </source>
</evidence>
<sequence length="121" mass="13587">MASHDISSNNNGNNNNQYATPPTRASQTAVSNSVMMAVMRDSGNSSTTLMNQLEARMGQIFDDADHRRCSEGNQRALLAEKLENLRQLTKELEKDEWMYAEQKTNSGLTLTRMPAAKQYPF</sequence>
<feature type="compositionally biased region" description="Polar residues" evidence="2">
    <location>
        <begin position="17"/>
        <end position="30"/>
    </location>
</feature>
<reference evidence="3" key="1">
    <citation type="submission" date="2020-06" db="EMBL/GenBank/DDBJ databases">
        <authorList>
            <consortium name="Plant Systems Biology data submission"/>
        </authorList>
    </citation>
    <scope>NUCLEOTIDE SEQUENCE</scope>
    <source>
        <strain evidence="3">D6</strain>
    </source>
</reference>
<keyword evidence="4" id="KW-1185">Reference proteome</keyword>
<dbReference type="EMBL" id="CAICTM010000346">
    <property type="protein sequence ID" value="CAB9508451.1"/>
    <property type="molecule type" value="Genomic_DNA"/>
</dbReference>
<evidence type="ECO:0000256" key="2">
    <source>
        <dbReference type="SAM" id="MobiDB-lite"/>
    </source>
</evidence>
<name>A0A9N8HBQ2_9STRA</name>
<feature type="coiled-coil region" evidence="1">
    <location>
        <begin position="75"/>
        <end position="105"/>
    </location>
</feature>
<accession>A0A9N8HBQ2</accession>
<keyword evidence="1" id="KW-0175">Coiled coil</keyword>
<organism evidence="3 4">
    <name type="scientific">Seminavis robusta</name>
    <dbReference type="NCBI Taxonomy" id="568900"/>
    <lineage>
        <taxon>Eukaryota</taxon>
        <taxon>Sar</taxon>
        <taxon>Stramenopiles</taxon>
        <taxon>Ochrophyta</taxon>
        <taxon>Bacillariophyta</taxon>
        <taxon>Bacillariophyceae</taxon>
        <taxon>Bacillariophycidae</taxon>
        <taxon>Naviculales</taxon>
        <taxon>Naviculaceae</taxon>
        <taxon>Seminavis</taxon>
    </lineage>
</organism>
<feature type="region of interest" description="Disordered" evidence="2">
    <location>
        <begin position="1"/>
        <end position="30"/>
    </location>
</feature>
<comment type="caution">
    <text evidence="3">The sequence shown here is derived from an EMBL/GenBank/DDBJ whole genome shotgun (WGS) entry which is preliminary data.</text>
</comment>
<dbReference type="Proteomes" id="UP001153069">
    <property type="component" value="Unassembled WGS sequence"/>
</dbReference>